<dbReference type="PANTHER" id="PTHR30352:SF4">
    <property type="entry name" value="PYRUVATE FORMATE-LYASE 2-ACTIVATING ENZYME"/>
    <property type="match status" value="1"/>
</dbReference>
<keyword evidence="8" id="KW-0411">Iron-sulfur</keyword>
<keyword evidence="7" id="KW-0408">Iron</keyword>
<dbReference type="InterPro" id="IPR007197">
    <property type="entry name" value="rSAM"/>
</dbReference>
<reference evidence="12" key="1">
    <citation type="submission" date="2022-09" db="EMBL/GenBank/DDBJ databases">
        <title>Culturomic study of gut microbiota in children with autism spectrum disorder.</title>
        <authorList>
            <person name="Efimov B.A."/>
            <person name="Chaplin A.V."/>
            <person name="Sokolova S.R."/>
            <person name="Pikina A.P."/>
            <person name="Korzhanova M."/>
            <person name="Belova V."/>
            <person name="Korostin D."/>
        </authorList>
    </citation>
    <scope>NUCLEOTIDE SEQUENCE</scope>
    <source>
        <strain evidence="12">ASD5510</strain>
    </source>
</reference>
<dbReference type="Gene3D" id="3.20.20.70">
    <property type="entry name" value="Aldolase class I"/>
    <property type="match status" value="1"/>
</dbReference>
<dbReference type="PROSITE" id="PS51379">
    <property type="entry name" value="4FE4S_FER_2"/>
    <property type="match status" value="2"/>
</dbReference>
<dbReference type="PANTHER" id="PTHR30352">
    <property type="entry name" value="PYRUVATE FORMATE-LYASE-ACTIVATING ENZYME"/>
    <property type="match status" value="1"/>
</dbReference>
<keyword evidence="4" id="KW-0949">S-adenosyl-L-methionine</keyword>
<evidence type="ECO:0000256" key="8">
    <source>
        <dbReference type="ARBA" id="ARBA00023014"/>
    </source>
</evidence>
<dbReference type="EMBL" id="JAOSHN010000003">
    <property type="protein sequence ID" value="MCU7378182.1"/>
    <property type="molecule type" value="Genomic_DNA"/>
</dbReference>
<keyword evidence="13" id="KW-1185">Reference proteome</keyword>
<dbReference type="SUPFAM" id="SSF54862">
    <property type="entry name" value="4Fe-4S ferredoxins"/>
    <property type="match status" value="1"/>
</dbReference>
<dbReference type="Proteomes" id="UP001065549">
    <property type="component" value="Unassembled WGS sequence"/>
</dbReference>
<keyword evidence="3" id="KW-0004">4Fe-4S</keyword>
<keyword evidence="6" id="KW-0560">Oxidoreductase</keyword>
<dbReference type="PROSITE" id="PS51918">
    <property type="entry name" value="RADICAL_SAM"/>
    <property type="match status" value="1"/>
</dbReference>
<accession>A0A9J6QVL0</accession>
<evidence type="ECO:0000259" key="10">
    <source>
        <dbReference type="PROSITE" id="PS51379"/>
    </source>
</evidence>
<dbReference type="InterPro" id="IPR034457">
    <property type="entry name" value="Organic_radical-activating"/>
</dbReference>
<comment type="caution">
    <text evidence="12">The sequence shown here is derived from an EMBL/GenBank/DDBJ whole genome shotgun (WGS) entry which is preliminary data.</text>
</comment>
<dbReference type="SFLD" id="SFLDG01118">
    <property type="entry name" value="activating_enzymes__group_2"/>
    <property type="match status" value="1"/>
</dbReference>
<dbReference type="SFLD" id="SFLDS00029">
    <property type="entry name" value="Radical_SAM"/>
    <property type="match status" value="1"/>
</dbReference>
<feature type="domain" description="4Fe-4S ferredoxin-type" evidence="10">
    <location>
        <begin position="88"/>
        <end position="116"/>
    </location>
</feature>
<evidence type="ECO:0000256" key="9">
    <source>
        <dbReference type="ARBA" id="ARBA00047365"/>
    </source>
</evidence>
<dbReference type="AlphaFoldDB" id="A0A9J6QVL0"/>
<organism evidence="12 13">
    <name type="scientific">Hominibacterium faecale</name>
    <dbReference type="NCBI Taxonomy" id="2839743"/>
    <lineage>
        <taxon>Bacteria</taxon>
        <taxon>Bacillati</taxon>
        <taxon>Bacillota</taxon>
        <taxon>Clostridia</taxon>
        <taxon>Peptostreptococcales</taxon>
        <taxon>Anaerovoracaceae</taxon>
        <taxon>Hominibacterium</taxon>
    </lineage>
</organism>
<dbReference type="InterPro" id="IPR013785">
    <property type="entry name" value="Aldolase_TIM"/>
</dbReference>
<dbReference type="PIRSF" id="PIRSF000371">
    <property type="entry name" value="PFL_act_enz"/>
    <property type="match status" value="1"/>
</dbReference>
<dbReference type="Pfam" id="PF00037">
    <property type="entry name" value="Fer4"/>
    <property type="match status" value="1"/>
</dbReference>
<feature type="domain" description="4Fe-4S ferredoxin-type" evidence="10">
    <location>
        <begin position="58"/>
        <end position="87"/>
    </location>
</feature>
<dbReference type="GO" id="GO:0051539">
    <property type="term" value="F:4 iron, 4 sulfur cluster binding"/>
    <property type="evidence" value="ECO:0007669"/>
    <property type="project" value="UniProtKB-KW"/>
</dbReference>
<evidence type="ECO:0000256" key="7">
    <source>
        <dbReference type="ARBA" id="ARBA00023004"/>
    </source>
</evidence>
<dbReference type="InterPro" id="IPR012839">
    <property type="entry name" value="Organic_radical_activase"/>
</dbReference>
<name>A0A9J6QVL0_9FIRM</name>
<comment type="similarity">
    <text evidence="2">Belongs to the organic radical-activating enzymes family.</text>
</comment>
<dbReference type="InterPro" id="IPR040074">
    <property type="entry name" value="BssD/PflA/YjjW"/>
</dbReference>
<sequence length="313" mass="34967">MPEPNIPTGKASMEKATVFDIQRFSVHDGPGIRTIVFFKGCPLNCQWCANPESQRFVPELFFFPDKCIGCGKCTAVCRQRCIIKDGDRWVFERENCIGCLACAEVCSSKARAGSGREMTCKEIIAEVDKDLVFYQMSGGGVTFSGGEALCFPETIARLARHYRDKGISTAAETCGHVPWENFEKVLPYMDLLLFDLKLMNRELHRTYTGDTNELILSNLKKVCALVDTIVRIPIIPAVNDSSQAIEEFGRFLADIKENLISVNLLPYHNFGEAKYAALGRPYLLEGLKAPSEEQMERIKKQLEGYGLKVQIGG</sequence>
<evidence type="ECO:0000256" key="4">
    <source>
        <dbReference type="ARBA" id="ARBA00022691"/>
    </source>
</evidence>
<dbReference type="GO" id="GO:0046872">
    <property type="term" value="F:metal ion binding"/>
    <property type="evidence" value="ECO:0007669"/>
    <property type="project" value="UniProtKB-KW"/>
</dbReference>
<evidence type="ECO:0000256" key="5">
    <source>
        <dbReference type="ARBA" id="ARBA00022723"/>
    </source>
</evidence>
<proteinExistence type="inferred from homology"/>
<gene>
    <name evidence="12" type="ORF">OBO34_07420</name>
</gene>
<dbReference type="Gene3D" id="3.30.70.20">
    <property type="match status" value="1"/>
</dbReference>
<evidence type="ECO:0000256" key="2">
    <source>
        <dbReference type="ARBA" id="ARBA00009777"/>
    </source>
</evidence>
<dbReference type="GO" id="GO:0016491">
    <property type="term" value="F:oxidoreductase activity"/>
    <property type="evidence" value="ECO:0007669"/>
    <property type="project" value="UniProtKB-KW"/>
</dbReference>
<comment type="catalytic activity">
    <reaction evidence="9">
        <text>glycyl-[protein] + reduced [flavodoxin] + S-adenosyl-L-methionine = glycin-2-yl radical-[protein] + semiquinone [flavodoxin] + 5'-deoxyadenosine + L-methionine + H(+)</text>
        <dbReference type="Rhea" id="RHEA:61976"/>
        <dbReference type="Rhea" id="RHEA-COMP:10622"/>
        <dbReference type="Rhea" id="RHEA-COMP:14480"/>
        <dbReference type="Rhea" id="RHEA-COMP:15993"/>
        <dbReference type="Rhea" id="RHEA-COMP:15994"/>
        <dbReference type="ChEBI" id="CHEBI:15378"/>
        <dbReference type="ChEBI" id="CHEBI:17319"/>
        <dbReference type="ChEBI" id="CHEBI:29947"/>
        <dbReference type="ChEBI" id="CHEBI:32722"/>
        <dbReference type="ChEBI" id="CHEBI:57618"/>
        <dbReference type="ChEBI" id="CHEBI:57844"/>
        <dbReference type="ChEBI" id="CHEBI:59789"/>
        <dbReference type="ChEBI" id="CHEBI:140311"/>
    </reaction>
</comment>
<dbReference type="NCBIfam" id="TIGR02494">
    <property type="entry name" value="PFLE_PFLC"/>
    <property type="match status" value="1"/>
</dbReference>
<comment type="cofactor">
    <cofactor evidence="1">
        <name>[4Fe-4S] cluster</name>
        <dbReference type="ChEBI" id="CHEBI:49883"/>
    </cofactor>
</comment>
<dbReference type="PROSITE" id="PS01087">
    <property type="entry name" value="RADICAL_ACTIVATING"/>
    <property type="match status" value="1"/>
</dbReference>
<evidence type="ECO:0000313" key="12">
    <source>
        <dbReference type="EMBL" id="MCU7378182.1"/>
    </source>
</evidence>
<evidence type="ECO:0000256" key="6">
    <source>
        <dbReference type="ARBA" id="ARBA00023002"/>
    </source>
</evidence>
<dbReference type="SFLD" id="SFLDG01066">
    <property type="entry name" value="organic_radical-activating_enz"/>
    <property type="match status" value="1"/>
</dbReference>
<dbReference type="SUPFAM" id="SSF102114">
    <property type="entry name" value="Radical SAM enzymes"/>
    <property type="match status" value="1"/>
</dbReference>
<keyword evidence="5" id="KW-0479">Metal-binding</keyword>
<feature type="domain" description="Radical SAM core" evidence="11">
    <location>
        <begin position="27"/>
        <end position="308"/>
    </location>
</feature>
<evidence type="ECO:0000259" key="11">
    <source>
        <dbReference type="PROSITE" id="PS51918"/>
    </source>
</evidence>
<dbReference type="InterPro" id="IPR001989">
    <property type="entry name" value="Radical_activat_CS"/>
</dbReference>
<dbReference type="InterPro" id="IPR017896">
    <property type="entry name" value="4Fe4S_Fe-S-bd"/>
</dbReference>
<evidence type="ECO:0000256" key="3">
    <source>
        <dbReference type="ARBA" id="ARBA00022485"/>
    </source>
</evidence>
<dbReference type="Pfam" id="PF04055">
    <property type="entry name" value="Radical_SAM"/>
    <property type="match status" value="1"/>
</dbReference>
<evidence type="ECO:0000256" key="1">
    <source>
        <dbReference type="ARBA" id="ARBA00001966"/>
    </source>
</evidence>
<dbReference type="InterPro" id="IPR058240">
    <property type="entry name" value="rSAM_sf"/>
</dbReference>
<evidence type="ECO:0000313" key="13">
    <source>
        <dbReference type="Proteomes" id="UP001065549"/>
    </source>
</evidence>
<protein>
    <submittedName>
        <fullName evidence="12">Glycyl-radical enzyme activating protein</fullName>
    </submittedName>
</protein>
<dbReference type="RefSeq" id="WP_253019776.1">
    <property type="nucleotide sequence ID" value="NZ_JAOSHN010000003.1"/>
</dbReference>